<feature type="transmembrane region" description="Helical" evidence="10">
    <location>
        <begin position="44"/>
        <end position="62"/>
    </location>
</feature>
<keyword evidence="7" id="KW-0256">Endoplasmic reticulum</keyword>
<organism evidence="11 12">
    <name type="scientific">Carpinus fangiana</name>
    <dbReference type="NCBI Taxonomy" id="176857"/>
    <lineage>
        <taxon>Eukaryota</taxon>
        <taxon>Viridiplantae</taxon>
        <taxon>Streptophyta</taxon>
        <taxon>Embryophyta</taxon>
        <taxon>Tracheophyta</taxon>
        <taxon>Spermatophyta</taxon>
        <taxon>Magnoliopsida</taxon>
        <taxon>eudicotyledons</taxon>
        <taxon>Gunneridae</taxon>
        <taxon>Pentapetalae</taxon>
        <taxon>rosids</taxon>
        <taxon>fabids</taxon>
        <taxon>Fagales</taxon>
        <taxon>Betulaceae</taxon>
        <taxon>Carpinus</taxon>
    </lineage>
</organism>
<comment type="similarity">
    <text evidence="2">Belongs to the nucleotide-sugar transporter family. UDP-galactose:UMP antiporter (TC 2.A.7.11) subfamily.</text>
</comment>
<sequence length="244" mass="26070">MALNVTIFRTRYPLYKYAVVALVTAGVAVFTVNGHSSKKTKALHVDASPSWGLFLLGINLIFDGLTNSTQDFINARWKGFGGAQMMCAQNLISTLLTAVYLLASPFLASTPLGQLIGMAPPVTSALPAWLGGMATPSGELAQALAFISRHPPVLYDVLGFAACGAIGQVFIFFTLAKFSSLLLVTITVTRKMLTMVLSVVWFGHKLTAGQWSGVGLVFGGVAAEAGLGRWEKNKKERGQSKKEL</sequence>
<dbReference type="GO" id="GO:0005460">
    <property type="term" value="F:UDP-glucose transmembrane transporter activity"/>
    <property type="evidence" value="ECO:0007669"/>
    <property type="project" value="TreeGrafter"/>
</dbReference>
<evidence type="ECO:0000256" key="6">
    <source>
        <dbReference type="ARBA" id="ARBA00022692"/>
    </source>
</evidence>
<dbReference type="GO" id="GO:0005459">
    <property type="term" value="F:UDP-galactose transmembrane transporter activity"/>
    <property type="evidence" value="ECO:0007669"/>
    <property type="project" value="TreeGrafter"/>
</dbReference>
<reference evidence="11 12" key="1">
    <citation type="submission" date="2019-06" db="EMBL/GenBank/DDBJ databases">
        <title>A chromosomal-level reference genome of Carpinus fangiana (Coryloideae, Betulaceae).</title>
        <authorList>
            <person name="Yang X."/>
            <person name="Wang Z."/>
            <person name="Zhang L."/>
            <person name="Hao G."/>
            <person name="Liu J."/>
            <person name="Yang Y."/>
        </authorList>
    </citation>
    <scope>NUCLEOTIDE SEQUENCE [LARGE SCALE GENOMIC DNA]</scope>
    <source>
        <strain evidence="11">Cfa_2016G</strain>
        <tissue evidence="11">Leaf</tissue>
    </source>
</reference>
<dbReference type="PANTHER" id="PTHR10778:SF10">
    <property type="entry name" value="SOLUTE CARRIER FAMILY 35 MEMBER B1"/>
    <property type="match status" value="1"/>
</dbReference>
<keyword evidence="8 10" id="KW-1133">Transmembrane helix</keyword>
<keyword evidence="4" id="KW-0813">Transport</keyword>
<evidence type="ECO:0000256" key="4">
    <source>
        <dbReference type="ARBA" id="ARBA00022448"/>
    </source>
</evidence>
<gene>
    <name evidence="11" type="ORF">FH972_022840</name>
</gene>
<dbReference type="GO" id="GO:0015297">
    <property type="term" value="F:antiporter activity"/>
    <property type="evidence" value="ECO:0007669"/>
    <property type="project" value="UniProtKB-KW"/>
</dbReference>
<feature type="transmembrane region" description="Helical" evidence="10">
    <location>
        <begin position="153"/>
        <end position="174"/>
    </location>
</feature>
<keyword evidence="5" id="KW-0050">Antiport</keyword>
<evidence type="ECO:0000256" key="3">
    <source>
        <dbReference type="ARBA" id="ARBA00010694"/>
    </source>
</evidence>
<evidence type="ECO:0000256" key="2">
    <source>
        <dbReference type="ARBA" id="ARBA00008349"/>
    </source>
</evidence>
<keyword evidence="9 10" id="KW-0472">Membrane</keyword>
<feature type="transmembrane region" description="Helical" evidence="10">
    <location>
        <begin position="14"/>
        <end position="32"/>
    </location>
</feature>
<comment type="similarity">
    <text evidence="3">Belongs to the nucleotide-sugar transporter family. SLC35B subfamily.</text>
</comment>
<comment type="subcellular location">
    <subcellularLocation>
        <location evidence="1">Endoplasmic reticulum membrane</location>
        <topology evidence="1">Multi-pass membrane protein</topology>
    </subcellularLocation>
</comment>
<proteinExistence type="inferred from homology"/>
<dbReference type="OrthoDB" id="1601at2759"/>
<feature type="transmembrane region" description="Helical" evidence="10">
    <location>
        <begin position="82"/>
        <end position="103"/>
    </location>
</feature>
<evidence type="ECO:0000313" key="12">
    <source>
        <dbReference type="Proteomes" id="UP000327013"/>
    </source>
</evidence>
<evidence type="ECO:0000313" key="11">
    <source>
        <dbReference type="EMBL" id="KAB8343251.1"/>
    </source>
</evidence>
<dbReference type="GO" id="GO:0000139">
    <property type="term" value="C:Golgi membrane"/>
    <property type="evidence" value="ECO:0007669"/>
    <property type="project" value="TreeGrafter"/>
</dbReference>
<dbReference type="InterPro" id="IPR013657">
    <property type="entry name" value="SCL35B1-4/HUT1"/>
</dbReference>
<evidence type="ECO:0000256" key="10">
    <source>
        <dbReference type="SAM" id="Phobius"/>
    </source>
</evidence>
<dbReference type="AlphaFoldDB" id="A0A5N6KTY8"/>
<dbReference type="InterPro" id="IPR037185">
    <property type="entry name" value="EmrE-like"/>
</dbReference>
<evidence type="ECO:0000256" key="9">
    <source>
        <dbReference type="ARBA" id="ARBA00023136"/>
    </source>
</evidence>
<evidence type="ECO:0000256" key="8">
    <source>
        <dbReference type="ARBA" id="ARBA00022989"/>
    </source>
</evidence>
<protein>
    <recommendedName>
        <fullName evidence="13">Sugar phosphate transporter domain-containing protein</fullName>
    </recommendedName>
</protein>
<accession>A0A5N6KTY8</accession>
<dbReference type="PANTHER" id="PTHR10778">
    <property type="entry name" value="SOLUTE CARRIER FAMILY 35 MEMBER B"/>
    <property type="match status" value="1"/>
</dbReference>
<dbReference type="SUPFAM" id="SSF103481">
    <property type="entry name" value="Multidrug resistance efflux transporter EmrE"/>
    <property type="match status" value="1"/>
</dbReference>
<name>A0A5N6KTY8_9ROSI</name>
<evidence type="ECO:0000256" key="5">
    <source>
        <dbReference type="ARBA" id="ARBA00022449"/>
    </source>
</evidence>
<dbReference type="Proteomes" id="UP000327013">
    <property type="component" value="Unassembled WGS sequence"/>
</dbReference>
<evidence type="ECO:0000256" key="1">
    <source>
        <dbReference type="ARBA" id="ARBA00004477"/>
    </source>
</evidence>
<dbReference type="GO" id="GO:0005789">
    <property type="term" value="C:endoplasmic reticulum membrane"/>
    <property type="evidence" value="ECO:0007669"/>
    <property type="project" value="UniProtKB-SubCell"/>
</dbReference>
<keyword evidence="6 10" id="KW-0812">Transmembrane</keyword>
<dbReference type="Pfam" id="PF08449">
    <property type="entry name" value="UAA"/>
    <property type="match status" value="2"/>
</dbReference>
<dbReference type="EMBL" id="VIBQ01000012">
    <property type="protein sequence ID" value="KAB8343251.1"/>
    <property type="molecule type" value="Genomic_DNA"/>
</dbReference>
<feature type="transmembrane region" description="Helical" evidence="10">
    <location>
        <begin position="208"/>
        <end position="227"/>
    </location>
</feature>
<feature type="transmembrane region" description="Helical" evidence="10">
    <location>
        <begin position="181"/>
        <end position="202"/>
    </location>
</feature>
<keyword evidence="12" id="KW-1185">Reference proteome</keyword>
<evidence type="ECO:0000256" key="7">
    <source>
        <dbReference type="ARBA" id="ARBA00022824"/>
    </source>
</evidence>
<comment type="caution">
    <text evidence="11">The sequence shown here is derived from an EMBL/GenBank/DDBJ whole genome shotgun (WGS) entry which is preliminary data.</text>
</comment>
<evidence type="ECO:0008006" key="13">
    <source>
        <dbReference type="Google" id="ProtNLM"/>
    </source>
</evidence>